<dbReference type="SMR" id="B4LU62"/>
<dbReference type="GO" id="GO:0036064">
    <property type="term" value="C:ciliary basal body"/>
    <property type="evidence" value="ECO:0007669"/>
    <property type="project" value="TreeGrafter"/>
</dbReference>
<keyword evidence="4" id="KW-0966">Cell projection</keyword>
<keyword evidence="2" id="KW-0970">Cilium biogenesis/degradation</keyword>
<dbReference type="PANTHER" id="PTHR15654:SF2">
    <property type="entry name" value="COILED-COIL DOMAIN-CONTAINING PROTEIN 113"/>
    <property type="match status" value="1"/>
</dbReference>
<evidence type="ECO:0000256" key="4">
    <source>
        <dbReference type="ARBA" id="ARBA00023273"/>
    </source>
</evidence>
<dbReference type="AlphaFoldDB" id="B4LU62"/>
<gene>
    <name evidence="10" type="primary">Dvir\GJ24634</name>
    <name evidence="10" type="ORF">Dvir_GJ24634</name>
</gene>
<evidence type="ECO:0000256" key="3">
    <source>
        <dbReference type="ARBA" id="ARBA00023054"/>
    </source>
</evidence>
<feature type="domain" description="CCDC113/CCDC96 coiled-coil" evidence="9">
    <location>
        <begin position="253"/>
        <end position="426"/>
    </location>
</feature>
<dbReference type="EMBL" id="CH940649">
    <property type="protein sequence ID" value="EDW64049.1"/>
    <property type="molecule type" value="Genomic_DNA"/>
</dbReference>
<evidence type="ECO:0000256" key="6">
    <source>
        <dbReference type="ARBA" id="ARBA00044798"/>
    </source>
</evidence>
<dbReference type="InterPro" id="IPR051885">
    <property type="entry name" value="CC_CF"/>
</dbReference>
<dbReference type="InParanoid" id="B4LU62"/>
<comment type="similarity">
    <text evidence="5">Belongs to the CFAP263 family.</text>
</comment>
<dbReference type="OMA" id="TCQQHRA"/>
<feature type="compositionally biased region" description="Polar residues" evidence="8">
    <location>
        <begin position="119"/>
        <end position="129"/>
    </location>
</feature>
<dbReference type="OrthoDB" id="10259713at2759"/>
<dbReference type="Proteomes" id="UP000008792">
    <property type="component" value="Unassembled WGS sequence"/>
</dbReference>
<feature type="coiled-coil region" evidence="7">
    <location>
        <begin position="330"/>
        <end position="371"/>
    </location>
</feature>
<reference evidence="10 11" key="1">
    <citation type="journal article" date="2007" name="Nature">
        <title>Evolution of genes and genomes on the Drosophila phylogeny.</title>
        <authorList>
            <consortium name="Drosophila 12 Genomes Consortium"/>
            <person name="Clark A.G."/>
            <person name="Eisen M.B."/>
            <person name="Smith D.R."/>
            <person name="Bergman C.M."/>
            <person name="Oliver B."/>
            <person name="Markow T.A."/>
            <person name="Kaufman T.C."/>
            <person name="Kellis M."/>
            <person name="Gelbart W."/>
            <person name="Iyer V.N."/>
            <person name="Pollard D.A."/>
            <person name="Sackton T.B."/>
            <person name="Larracuente A.M."/>
            <person name="Singh N.D."/>
            <person name="Abad J.P."/>
            <person name="Abt D.N."/>
            <person name="Adryan B."/>
            <person name="Aguade M."/>
            <person name="Akashi H."/>
            <person name="Anderson W.W."/>
            <person name="Aquadro C.F."/>
            <person name="Ardell D.H."/>
            <person name="Arguello R."/>
            <person name="Artieri C.G."/>
            <person name="Barbash D.A."/>
            <person name="Barker D."/>
            <person name="Barsanti P."/>
            <person name="Batterham P."/>
            <person name="Batzoglou S."/>
            <person name="Begun D."/>
            <person name="Bhutkar A."/>
            <person name="Blanco E."/>
            <person name="Bosak S.A."/>
            <person name="Bradley R.K."/>
            <person name="Brand A.D."/>
            <person name="Brent M.R."/>
            <person name="Brooks A.N."/>
            <person name="Brown R.H."/>
            <person name="Butlin R.K."/>
            <person name="Caggese C."/>
            <person name="Calvi B.R."/>
            <person name="Bernardo de Carvalho A."/>
            <person name="Caspi A."/>
            <person name="Castrezana S."/>
            <person name="Celniker S.E."/>
            <person name="Chang J.L."/>
            <person name="Chapple C."/>
            <person name="Chatterji S."/>
            <person name="Chinwalla A."/>
            <person name="Civetta A."/>
            <person name="Clifton S.W."/>
            <person name="Comeron J.M."/>
            <person name="Costello J.C."/>
            <person name="Coyne J.A."/>
            <person name="Daub J."/>
            <person name="David R.G."/>
            <person name="Delcher A.L."/>
            <person name="Delehaunty K."/>
            <person name="Do C.B."/>
            <person name="Ebling H."/>
            <person name="Edwards K."/>
            <person name="Eickbush T."/>
            <person name="Evans J.D."/>
            <person name="Filipski A."/>
            <person name="Findeiss S."/>
            <person name="Freyhult E."/>
            <person name="Fulton L."/>
            <person name="Fulton R."/>
            <person name="Garcia A.C."/>
            <person name="Gardiner A."/>
            <person name="Garfield D.A."/>
            <person name="Garvin B.E."/>
            <person name="Gibson G."/>
            <person name="Gilbert D."/>
            <person name="Gnerre S."/>
            <person name="Godfrey J."/>
            <person name="Good R."/>
            <person name="Gotea V."/>
            <person name="Gravely B."/>
            <person name="Greenberg A.J."/>
            <person name="Griffiths-Jones S."/>
            <person name="Gross S."/>
            <person name="Guigo R."/>
            <person name="Gustafson E.A."/>
            <person name="Haerty W."/>
            <person name="Hahn M.W."/>
            <person name="Halligan D.L."/>
            <person name="Halpern A.L."/>
            <person name="Halter G.M."/>
            <person name="Han M.V."/>
            <person name="Heger A."/>
            <person name="Hillier L."/>
            <person name="Hinrichs A.S."/>
            <person name="Holmes I."/>
            <person name="Hoskins R.A."/>
            <person name="Hubisz M.J."/>
            <person name="Hultmark D."/>
            <person name="Huntley M.A."/>
            <person name="Jaffe D.B."/>
            <person name="Jagadeeshan S."/>
            <person name="Jeck W.R."/>
            <person name="Johnson J."/>
            <person name="Jones C.D."/>
            <person name="Jordan W.C."/>
            <person name="Karpen G.H."/>
            <person name="Kataoka E."/>
            <person name="Keightley P.D."/>
            <person name="Kheradpour P."/>
            <person name="Kirkness E.F."/>
            <person name="Koerich L.B."/>
            <person name="Kristiansen K."/>
            <person name="Kudrna D."/>
            <person name="Kulathinal R.J."/>
            <person name="Kumar S."/>
            <person name="Kwok R."/>
            <person name="Lander E."/>
            <person name="Langley C.H."/>
            <person name="Lapoint R."/>
            <person name="Lazzaro B.P."/>
            <person name="Lee S.J."/>
            <person name="Levesque L."/>
            <person name="Li R."/>
            <person name="Lin C.F."/>
            <person name="Lin M.F."/>
            <person name="Lindblad-Toh K."/>
            <person name="Llopart A."/>
            <person name="Long M."/>
            <person name="Low L."/>
            <person name="Lozovsky E."/>
            <person name="Lu J."/>
            <person name="Luo M."/>
            <person name="Machado C.A."/>
            <person name="Makalowski W."/>
            <person name="Marzo M."/>
            <person name="Matsuda M."/>
            <person name="Matzkin L."/>
            <person name="McAllister B."/>
            <person name="McBride C.S."/>
            <person name="McKernan B."/>
            <person name="McKernan K."/>
            <person name="Mendez-Lago M."/>
            <person name="Minx P."/>
            <person name="Mollenhauer M.U."/>
            <person name="Montooth K."/>
            <person name="Mount S.M."/>
            <person name="Mu X."/>
            <person name="Myers E."/>
            <person name="Negre B."/>
            <person name="Newfeld S."/>
            <person name="Nielsen R."/>
            <person name="Noor M.A."/>
            <person name="O'Grady P."/>
            <person name="Pachter L."/>
            <person name="Papaceit M."/>
            <person name="Parisi M.J."/>
            <person name="Parisi M."/>
            <person name="Parts L."/>
            <person name="Pedersen J.S."/>
            <person name="Pesole G."/>
            <person name="Phillippy A.M."/>
            <person name="Ponting C.P."/>
            <person name="Pop M."/>
            <person name="Porcelli D."/>
            <person name="Powell J.R."/>
            <person name="Prohaska S."/>
            <person name="Pruitt K."/>
            <person name="Puig M."/>
            <person name="Quesneville H."/>
            <person name="Ram K.R."/>
            <person name="Rand D."/>
            <person name="Rasmussen M.D."/>
            <person name="Reed L.K."/>
            <person name="Reenan R."/>
            <person name="Reily A."/>
            <person name="Remington K.A."/>
            <person name="Rieger T.T."/>
            <person name="Ritchie M.G."/>
            <person name="Robin C."/>
            <person name="Rogers Y.H."/>
            <person name="Rohde C."/>
            <person name="Rozas J."/>
            <person name="Rubenfield M.J."/>
            <person name="Ruiz A."/>
            <person name="Russo S."/>
            <person name="Salzberg S.L."/>
            <person name="Sanchez-Gracia A."/>
            <person name="Saranga D.J."/>
            <person name="Sato H."/>
            <person name="Schaeffer S.W."/>
            <person name="Schatz M.C."/>
            <person name="Schlenke T."/>
            <person name="Schwartz R."/>
            <person name="Segarra C."/>
            <person name="Singh R.S."/>
            <person name="Sirot L."/>
            <person name="Sirota M."/>
            <person name="Sisneros N.B."/>
            <person name="Smith C.D."/>
            <person name="Smith T.F."/>
            <person name="Spieth J."/>
            <person name="Stage D.E."/>
            <person name="Stark A."/>
            <person name="Stephan W."/>
            <person name="Strausberg R.L."/>
            <person name="Strempel S."/>
            <person name="Sturgill D."/>
            <person name="Sutton G."/>
            <person name="Sutton G.G."/>
            <person name="Tao W."/>
            <person name="Teichmann S."/>
            <person name="Tobari Y.N."/>
            <person name="Tomimura Y."/>
            <person name="Tsolas J.M."/>
            <person name="Valente V.L."/>
            <person name="Venter E."/>
            <person name="Venter J.C."/>
            <person name="Vicario S."/>
            <person name="Vieira F.G."/>
            <person name="Vilella A.J."/>
            <person name="Villasante A."/>
            <person name="Walenz B."/>
            <person name="Wang J."/>
            <person name="Wasserman M."/>
            <person name="Watts T."/>
            <person name="Wilson D."/>
            <person name="Wilson R.K."/>
            <person name="Wing R.A."/>
            <person name="Wolfner M.F."/>
            <person name="Wong A."/>
            <person name="Wong G.K."/>
            <person name="Wu C.I."/>
            <person name="Wu G."/>
            <person name="Yamamoto D."/>
            <person name="Yang H.P."/>
            <person name="Yang S.P."/>
            <person name="Yorke J.A."/>
            <person name="Yoshida K."/>
            <person name="Zdobnov E."/>
            <person name="Zhang P."/>
            <person name="Zhang Y."/>
            <person name="Zimin A.V."/>
            <person name="Baldwin J."/>
            <person name="Abdouelleil A."/>
            <person name="Abdulkadir J."/>
            <person name="Abebe A."/>
            <person name="Abera B."/>
            <person name="Abreu J."/>
            <person name="Acer S.C."/>
            <person name="Aftuck L."/>
            <person name="Alexander A."/>
            <person name="An P."/>
            <person name="Anderson E."/>
            <person name="Anderson S."/>
            <person name="Arachi H."/>
            <person name="Azer M."/>
            <person name="Bachantsang P."/>
            <person name="Barry A."/>
            <person name="Bayul T."/>
            <person name="Berlin A."/>
            <person name="Bessette D."/>
            <person name="Bloom T."/>
            <person name="Blye J."/>
            <person name="Boguslavskiy L."/>
            <person name="Bonnet C."/>
            <person name="Boukhgalter B."/>
            <person name="Bourzgui I."/>
            <person name="Brown A."/>
            <person name="Cahill P."/>
            <person name="Channer S."/>
            <person name="Cheshatsang Y."/>
            <person name="Chuda L."/>
            <person name="Citroen M."/>
            <person name="Collymore A."/>
            <person name="Cooke P."/>
            <person name="Costello M."/>
            <person name="D'Aco K."/>
            <person name="Daza R."/>
            <person name="De Haan G."/>
            <person name="DeGray S."/>
            <person name="DeMaso C."/>
            <person name="Dhargay N."/>
            <person name="Dooley K."/>
            <person name="Dooley E."/>
            <person name="Doricent M."/>
            <person name="Dorje P."/>
            <person name="Dorjee K."/>
            <person name="Dupes A."/>
            <person name="Elong R."/>
            <person name="Falk J."/>
            <person name="Farina A."/>
            <person name="Faro S."/>
            <person name="Ferguson D."/>
            <person name="Fisher S."/>
            <person name="Foley C.D."/>
            <person name="Franke A."/>
            <person name="Friedrich D."/>
            <person name="Gadbois L."/>
            <person name="Gearin G."/>
            <person name="Gearin C.R."/>
            <person name="Giannoukos G."/>
            <person name="Goode T."/>
            <person name="Graham J."/>
            <person name="Grandbois E."/>
            <person name="Grewal S."/>
            <person name="Gyaltsen K."/>
            <person name="Hafez N."/>
            <person name="Hagos B."/>
            <person name="Hall J."/>
            <person name="Henson C."/>
            <person name="Hollinger A."/>
            <person name="Honan T."/>
            <person name="Huard M.D."/>
            <person name="Hughes L."/>
            <person name="Hurhula B."/>
            <person name="Husby M.E."/>
            <person name="Kamat A."/>
            <person name="Kanga B."/>
            <person name="Kashin S."/>
            <person name="Khazanovich D."/>
            <person name="Kisner P."/>
            <person name="Lance K."/>
            <person name="Lara M."/>
            <person name="Lee W."/>
            <person name="Lennon N."/>
            <person name="Letendre F."/>
            <person name="LeVine R."/>
            <person name="Lipovsky A."/>
            <person name="Liu X."/>
            <person name="Liu J."/>
            <person name="Liu S."/>
            <person name="Lokyitsang T."/>
            <person name="Lokyitsang Y."/>
            <person name="Lubonja R."/>
            <person name="Lui A."/>
            <person name="MacDonald P."/>
            <person name="Magnisalis V."/>
            <person name="Maru K."/>
            <person name="Matthews C."/>
            <person name="McCusker W."/>
            <person name="McDonough S."/>
            <person name="Mehta T."/>
            <person name="Meldrim J."/>
            <person name="Meneus L."/>
            <person name="Mihai O."/>
            <person name="Mihalev A."/>
            <person name="Mihova T."/>
            <person name="Mittelman R."/>
            <person name="Mlenga V."/>
            <person name="Montmayeur A."/>
            <person name="Mulrain L."/>
            <person name="Navidi A."/>
            <person name="Naylor J."/>
            <person name="Negash T."/>
            <person name="Nguyen T."/>
            <person name="Nguyen N."/>
            <person name="Nicol R."/>
            <person name="Norbu C."/>
            <person name="Norbu N."/>
            <person name="Novod N."/>
            <person name="O'Neill B."/>
            <person name="Osman S."/>
            <person name="Markiewicz E."/>
            <person name="Oyono O.L."/>
            <person name="Patti C."/>
            <person name="Phunkhang P."/>
            <person name="Pierre F."/>
            <person name="Priest M."/>
            <person name="Raghuraman S."/>
            <person name="Rege F."/>
            <person name="Reyes R."/>
            <person name="Rise C."/>
            <person name="Rogov P."/>
            <person name="Ross K."/>
            <person name="Ryan E."/>
            <person name="Settipalli S."/>
            <person name="Shea T."/>
            <person name="Sherpa N."/>
            <person name="Shi L."/>
            <person name="Shih D."/>
            <person name="Sparrow T."/>
            <person name="Spaulding J."/>
            <person name="Stalker J."/>
            <person name="Stange-Thomann N."/>
            <person name="Stavropoulos S."/>
            <person name="Stone C."/>
            <person name="Strader C."/>
            <person name="Tesfaye S."/>
            <person name="Thomson T."/>
            <person name="Thoulutsang Y."/>
            <person name="Thoulutsang D."/>
            <person name="Topham K."/>
            <person name="Topping I."/>
            <person name="Tsamla T."/>
            <person name="Vassiliev H."/>
            <person name="Vo A."/>
            <person name="Wangchuk T."/>
            <person name="Wangdi T."/>
            <person name="Weiand M."/>
            <person name="Wilkinson J."/>
            <person name="Wilson A."/>
            <person name="Yadav S."/>
            <person name="Young G."/>
            <person name="Yu Q."/>
            <person name="Zembek L."/>
            <person name="Zhong D."/>
            <person name="Zimmer A."/>
            <person name="Zwirko Z."/>
            <person name="Jaffe D.B."/>
            <person name="Alvarez P."/>
            <person name="Brockman W."/>
            <person name="Butler J."/>
            <person name="Chin C."/>
            <person name="Gnerre S."/>
            <person name="Grabherr M."/>
            <person name="Kleber M."/>
            <person name="Mauceli E."/>
            <person name="MacCallum I."/>
        </authorList>
    </citation>
    <scope>NUCLEOTIDE SEQUENCE [LARGE SCALE GENOMIC DNA]</scope>
    <source>
        <strain evidence="11">Tucson 15010-1051.87</strain>
    </source>
</reference>
<dbReference type="FunCoup" id="B4LU62">
    <property type="interactions" value="2"/>
</dbReference>
<dbReference type="STRING" id="7244.B4LU62"/>
<dbReference type="KEGG" id="dvi:6628721"/>
<accession>B4LU62</accession>
<evidence type="ECO:0000256" key="2">
    <source>
        <dbReference type="ARBA" id="ARBA00022794"/>
    </source>
</evidence>
<evidence type="ECO:0000256" key="5">
    <source>
        <dbReference type="ARBA" id="ARBA00044506"/>
    </source>
</evidence>
<feature type="region of interest" description="Disordered" evidence="8">
    <location>
        <begin position="115"/>
        <end position="159"/>
    </location>
</feature>
<name>B4LU62_DROVI</name>
<sequence>MASVSEKSIVTNESKFNVRRSQMQMGPDYNEPLELDIIGISYKYYLDEYLLLPEEERKQRLFSLDALDMLRTIEEVQKELAIYKLENYIMVDFLEKNDPKLLVGLRQRRTSIMKRLQTKRTQQSDGLQQSSRHSSSKRSVVVSAYMGGTSTTGERRKPVEHKLNYKAKAEMAEKSASEVEKRVIDIEKNAMVEVKQLRAKIEELYYRSEETIETEKNFMLHFLRDENDAAFLESATERQIERKLRKFTANWFKNARALLGTMRLTIVSLQETCQQHRADLITKADLSGILTAVDFEKLIIKRTELTNELEEKNIHMSGLKGVTGKTSLAMTEEKQAMMNLETEMRNVLNRTEEITRTIAKLEKEVAAVQANNEKDHIILGELRAQLEEFEAPSVTEYIEKKEEAIYLEKEEKMLQRKIYILNMKLNNVMRRCRYRED</sequence>
<dbReference type="HOGENOM" id="CLU_624490_0_0_1"/>
<evidence type="ECO:0000256" key="8">
    <source>
        <dbReference type="SAM" id="MobiDB-lite"/>
    </source>
</evidence>
<feature type="coiled-coil region" evidence="7">
    <location>
        <begin position="162"/>
        <end position="189"/>
    </location>
</feature>
<evidence type="ECO:0000313" key="11">
    <source>
        <dbReference type="Proteomes" id="UP000008792"/>
    </source>
</evidence>
<proteinExistence type="inferred from homology"/>
<evidence type="ECO:0000256" key="1">
    <source>
        <dbReference type="ARBA" id="ARBA00004138"/>
    </source>
</evidence>
<organism evidence="10 11">
    <name type="scientific">Drosophila virilis</name>
    <name type="common">Fruit fly</name>
    <dbReference type="NCBI Taxonomy" id="7244"/>
    <lineage>
        <taxon>Eukaryota</taxon>
        <taxon>Metazoa</taxon>
        <taxon>Ecdysozoa</taxon>
        <taxon>Arthropoda</taxon>
        <taxon>Hexapoda</taxon>
        <taxon>Insecta</taxon>
        <taxon>Pterygota</taxon>
        <taxon>Neoptera</taxon>
        <taxon>Endopterygota</taxon>
        <taxon>Diptera</taxon>
        <taxon>Brachycera</taxon>
        <taxon>Muscomorpha</taxon>
        <taxon>Ephydroidea</taxon>
        <taxon>Drosophilidae</taxon>
        <taxon>Drosophila</taxon>
    </lineage>
</organism>
<evidence type="ECO:0000313" key="10">
    <source>
        <dbReference type="EMBL" id="EDW64049.1"/>
    </source>
</evidence>
<dbReference type="GO" id="GO:0060271">
    <property type="term" value="P:cilium assembly"/>
    <property type="evidence" value="ECO:0007669"/>
    <property type="project" value="TreeGrafter"/>
</dbReference>
<dbReference type="Pfam" id="PF13870">
    <property type="entry name" value="CCDC113_CCDC96_CC"/>
    <property type="match status" value="1"/>
</dbReference>
<evidence type="ECO:0000256" key="7">
    <source>
        <dbReference type="SAM" id="Coils"/>
    </source>
</evidence>
<dbReference type="eggNOG" id="ENOG502QU7J">
    <property type="taxonomic scope" value="Eukaryota"/>
</dbReference>
<evidence type="ECO:0000259" key="9">
    <source>
        <dbReference type="Pfam" id="PF13870"/>
    </source>
</evidence>
<keyword evidence="11" id="KW-1185">Reference proteome</keyword>
<dbReference type="PANTHER" id="PTHR15654">
    <property type="entry name" value="COILED-COIL DOMAIN-CONTAINING PROTEIN 113-RELATED"/>
    <property type="match status" value="1"/>
</dbReference>
<dbReference type="InterPro" id="IPR025254">
    <property type="entry name" value="CCDC113/CCDC96_CC"/>
</dbReference>
<dbReference type="PhylomeDB" id="B4LU62"/>
<comment type="subcellular location">
    <subcellularLocation>
        <location evidence="1">Cell projection</location>
        <location evidence="1">Cilium</location>
    </subcellularLocation>
</comment>
<dbReference type="GO" id="GO:0005930">
    <property type="term" value="C:axoneme"/>
    <property type="evidence" value="ECO:0007669"/>
    <property type="project" value="TreeGrafter"/>
</dbReference>
<protein>
    <recommendedName>
        <fullName evidence="6">Cilia- and flagella-associated protein 263</fullName>
    </recommendedName>
</protein>
<feature type="compositionally biased region" description="Low complexity" evidence="8">
    <location>
        <begin position="130"/>
        <end position="143"/>
    </location>
</feature>
<keyword evidence="3 7" id="KW-0175">Coiled coil</keyword>